<evidence type="ECO:0000313" key="3">
    <source>
        <dbReference type="Proteomes" id="UP000013968"/>
    </source>
</evidence>
<dbReference type="PANTHER" id="PTHR30448">
    <property type="entry name" value="RNASE ADAPTER PROTEIN RAPZ"/>
    <property type="match status" value="1"/>
</dbReference>
<name>R4TIR8_9PSEU</name>
<proteinExistence type="predicted"/>
<dbReference type="GO" id="GO:0005524">
    <property type="term" value="F:ATP binding"/>
    <property type="evidence" value="ECO:0007669"/>
    <property type="project" value="InterPro"/>
</dbReference>
<dbReference type="EMBL" id="CP003410">
    <property type="protein sequence ID" value="AGM10128.1"/>
    <property type="molecule type" value="Genomic_DNA"/>
</dbReference>
<dbReference type="InterPro" id="IPR053931">
    <property type="entry name" value="RapZ_C"/>
</dbReference>
<accession>R4TIR8</accession>
<dbReference type="InterPro" id="IPR005337">
    <property type="entry name" value="RapZ-like"/>
</dbReference>
<dbReference type="AlphaFoldDB" id="R4TIR8"/>
<sequence length="161" mass="17258">MDMAPFGDQWPGTDMVGDFGLRVTPTDSVTITRVVIESFGYLHEDSKPLTSSSSHLVIDVRNLFRDPHVTPALRYSTGRDDAVRANVLDQVGALEFVRAQAAAIAALVPAATPNVVTVAVGCAGGRHRSVVIAEALALLLAGDGIDAEVYHRDIRRPVVQR</sequence>
<reference evidence="2 3" key="1">
    <citation type="journal article" date="2013" name="BMC Genomics">
        <title>ContigScape: a Cytoscape plugin facilitating microbial genome gap closing.</title>
        <authorList>
            <person name="Tang B."/>
            <person name="Wang Q."/>
            <person name="Yang M."/>
            <person name="Xie F."/>
            <person name="Zhu Y."/>
            <person name="Zhuo Y."/>
            <person name="Wang S."/>
            <person name="Gao H."/>
            <person name="Ding X."/>
            <person name="Zhang L."/>
            <person name="Zhao G."/>
            <person name="Zheng H."/>
        </authorList>
    </citation>
    <scope>NUCLEOTIDE SEQUENCE [LARGE SCALE GENOMIC DNA]</scope>
    <source>
        <strain evidence="2 3">HCCB10007</strain>
    </source>
</reference>
<keyword evidence="3" id="KW-1185">Reference proteome</keyword>
<dbReference type="Proteomes" id="UP000013968">
    <property type="component" value="Chromosome"/>
</dbReference>
<dbReference type="PANTHER" id="PTHR30448:SF0">
    <property type="entry name" value="RNASE ADAPTER PROTEIN RAPZ"/>
    <property type="match status" value="1"/>
</dbReference>
<gene>
    <name evidence="2" type="ORF">AORI_7546</name>
</gene>
<evidence type="ECO:0000259" key="1">
    <source>
        <dbReference type="Pfam" id="PF22740"/>
    </source>
</evidence>
<evidence type="ECO:0000313" key="2">
    <source>
        <dbReference type="EMBL" id="AGM10128.1"/>
    </source>
</evidence>
<dbReference type="PATRIC" id="fig|1156913.3.peg.7694"/>
<protein>
    <submittedName>
        <fullName evidence="2">Putative P-loop ATPase protein</fullName>
    </submittedName>
</protein>
<dbReference type="Pfam" id="PF22740">
    <property type="entry name" value="PapZ_C"/>
    <property type="match status" value="1"/>
</dbReference>
<dbReference type="HOGENOM" id="CLU_059558_3_1_11"/>
<organism evidence="2 3">
    <name type="scientific">Amycolatopsis keratiniphila</name>
    <dbReference type="NCBI Taxonomy" id="129921"/>
    <lineage>
        <taxon>Bacteria</taxon>
        <taxon>Bacillati</taxon>
        <taxon>Actinomycetota</taxon>
        <taxon>Actinomycetes</taxon>
        <taxon>Pseudonocardiales</taxon>
        <taxon>Pseudonocardiaceae</taxon>
        <taxon>Amycolatopsis</taxon>
        <taxon>Amycolatopsis japonica group</taxon>
    </lineage>
</organism>
<dbReference type="KEGG" id="aoi:AORI_7546"/>
<feature type="domain" description="RapZ C-terminal" evidence="1">
    <location>
        <begin position="33"/>
        <end position="154"/>
    </location>
</feature>